<protein>
    <recommendedName>
        <fullName evidence="2">DUF6788 domain-containing protein</fullName>
    </recommendedName>
</protein>
<accession>A0ABD6CJJ6</accession>
<feature type="compositionally biased region" description="Low complexity" evidence="1">
    <location>
        <begin position="64"/>
        <end position="77"/>
    </location>
</feature>
<dbReference type="AlphaFoldDB" id="A0ABD6CJJ6"/>
<reference evidence="3 4" key="1">
    <citation type="journal article" date="2019" name="Int. J. Syst. Evol. Microbiol.">
        <title>The Global Catalogue of Microorganisms (GCM) 10K type strain sequencing project: providing services to taxonomists for standard genome sequencing and annotation.</title>
        <authorList>
            <consortium name="The Broad Institute Genomics Platform"/>
            <consortium name="The Broad Institute Genome Sequencing Center for Infectious Disease"/>
            <person name="Wu L."/>
            <person name="Ma J."/>
        </authorList>
    </citation>
    <scope>NUCLEOTIDE SEQUENCE [LARGE SCALE GENOMIC DNA]</scope>
    <source>
        <strain evidence="3 4">CGMCC 1.12125</strain>
    </source>
</reference>
<gene>
    <name evidence="3" type="ORF">ACFR9U_20985</name>
</gene>
<evidence type="ECO:0000256" key="1">
    <source>
        <dbReference type="SAM" id="MobiDB-lite"/>
    </source>
</evidence>
<name>A0ABD6CJJ6_9EURY</name>
<evidence type="ECO:0000259" key="2">
    <source>
        <dbReference type="Pfam" id="PF20586"/>
    </source>
</evidence>
<dbReference type="Proteomes" id="UP001597119">
    <property type="component" value="Unassembled WGS sequence"/>
</dbReference>
<keyword evidence="4" id="KW-1185">Reference proteome</keyword>
<proteinExistence type="predicted"/>
<dbReference type="Pfam" id="PF20586">
    <property type="entry name" value="DUF6788"/>
    <property type="match status" value="1"/>
</dbReference>
<comment type="caution">
    <text evidence="3">The sequence shown here is derived from an EMBL/GenBank/DDBJ whole genome shotgun (WGS) entry which is preliminary data.</text>
</comment>
<feature type="region of interest" description="Disordered" evidence="1">
    <location>
        <begin position="37"/>
        <end position="106"/>
    </location>
</feature>
<evidence type="ECO:0000313" key="3">
    <source>
        <dbReference type="EMBL" id="MFD1589459.1"/>
    </source>
</evidence>
<sequence length="136" mass="15034">MAESPPTPPAELPAEIERTLAEQSPVVLRAIARYADELADYRDEPASVSRPTPPGDRRDEDRTGQSGQDSDGQSSSQPDEKPAQQSDQQSDDPPDGVPSKATVTVKEINGNRYYYWQWRDGDQIKSKYKGPVNSTD</sequence>
<evidence type="ECO:0000313" key="4">
    <source>
        <dbReference type="Proteomes" id="UP001597119"/>
    </source>
</evidence>
<organism evidence="3 4">
    <name type="scientific">Halorientalis brevis</name>
    <dbReference type="NCBI Taxonomy" id="1126241"/>
    <lineage>
        <taxon>Archaea</taxon>
        <taxon>Methanobacteriati</taxon>
        <taxon>Methanobacteriota</taxon>
        <taxon>Stenosarchaea group</taxon>
        <taxon>Halobacteria</taxon>
        <taxon>Halobacteriales</taxon>
        <taxon>Haloarculaceae</taxon>
        <taxon>Halorientalis</taxon>
    </lineage>
</organism>
<dbReference type="EMBL" id="JBHUDJ010000015">
    <property type="protein sequence ID" value="MFD1589459.1"/>
    <property type="molecule type" value="Genomic_DNA"/>
</dbReference>
<dbReference type="RefSeq" id="WP_247381070.1">
    <property type="nucleotide sequence ID" value="NZ_JALLGV010000009.1"/>
</dbReference>
<feature type="domain" description="DUF6788" evidence="2">
    <location>
        <begin position="101"/>
        <end position="133"/>
    </location>
</feature>
<dbReference type="InterPro" id="IPR046738">
    <property type="entry name" value="DUF6788"/>
</dbReference>